<sequence>MVPIRQLLRHGERMRPTLTSFGRRFSTTPRVAAENNGSSSRPAQSNTVGNRSSSTPNQQRRPRPAKAIDARAFAASGSAGEQPRVIRSPRLRNVRGNSNAGKTKPVTKKAARKDRKQNTRKSERDDSEDLNAARIDQIEQEHLLKARPTPVRYEPRDIDFSTLQQTWPSLPSGVHARSSAVLEKLSSLSDRFPNGYVPPYELGRRLWKGKSVLFYSEAEKAEALQEVSRLARTRADSISQRKGDLVEPKKVEFSSVAQEDSKRLLETYVLGNYPPVKSGQDQPAVLEDVVKNLRNNGTYETMGKRTQFLAKVESLLASGRPKRA</sequence>
<evidence type="ECO:0000313" key="3">
    <source>
        <dbReference type="Proteomes" id="UP001150941"/>
    </source>
</evidence>
<dbReference type="AlphaFoldDB" id="A0A9W9PHJ2"/>
<evidence type="ECO:0000256" key="1">
    <source>
        <dbReference type="SAM" id="MobiDB-lite"/>
    </source>
</evidence>
<keyword evidence="3" id="KW-1185">Reference proteome</keyword>
<feature type="compositionally biased region" description="Basic residues" evidence="1">
    <location>
        <begin position="105"/>
        <end position="115"/>
    </location>
</feature>
<dbReference type="Proteomes" id="UP001150941">
    <property type="component" value="Unassembled WGS sequence"/>
</dbReference>
<dbReference type="RefSeq" id="XP_058334382.1">
    <property type="nucleotide sequence ID" value="XM_058471241.1"/>
</dbReference>
<reference evidence="2" key="2">
    <citation type="journal article" date="2023" name="IMA Fungus">
        <title>Comparative genomic study of the Penicillium genus elucidates a diverse pangenome and 15 lateral gene transfer events.</title>
        <authorList>
            <person name="Petersen C."/>
            <person name="Sorensen T."/>
            <person name="Nielsen M.R."/>
            <person name="Sondergaard T.E."/>
            <person name="Sorensen J.L."/>
            <person name="Fitzpatrick D.A."/>
            <person name="Frisvad J.C."/>
            <person name="Nielsen K.L."/>
        </authorList>
    </citation>
    <scope>NUCLEOTIDE SEQUENCE</scope>
    <source>
        <strain evidence="2">IBT 19713</strain>
    </source>
</reference>
<organism evidence="2 3">
    <name type="scientific">Penicillium chermesinum</name>
    <dbReference type="NCBI Taxonomy" id="63820"/>
    <lineage>
        <taxon>Eukaryota</taxon>
        <taxon>Fungi</taxon>
        <taxon>Dikarya</taxon>
        <taxon>Ascomycota</taxon>
        <taxon>Pezizomycotina</taxon>
        <taxon>Eurotiomycetes</taxon>
        <taxon>Eurotiomycetidae</taxon>
        <taxon>Eurotiales</taxon>
        <taxon>Aspergillaceae</taxon>
        <taxon>Penicillium</taxon>
    </lineage>
</organism>
<dbReference type="OrthoDB" id="5365739at2759"/>
<feature type="compositionally biased region" description="Polar residues" evidence="1">
    <location>
        <begin position="17"/>
        <end position="59"/>
    </location>
</feature>
<protein>
    <submittedName>
        <fullName evidence="2">Uncharacterized protein</fullName>
    </submittedName>
</protein>
<gene>
    <name evidence="2" type="ORF">N7468_001944</name>
</gene>
<name>A0A9W9PHJ2_9EURO</name>
<evidence type="ECO:0000313" key="2">
    <source>
        <dbReference type="EMBL" id="KAJ5246961.1"/>
    </source>
</evidence>
<reference evidence="2" key="1">
    <citation type="submission" date="2022-11" db="EMBL/GenBank/DDBJ databases">
        <authorList>
            <person name="Petersen C."/>
        </authorList>
    </citation>
    <scope>NUCLEOTIDE SEQUENCE</scope>
    <source>
        <strain evidence="2">IBT 19713</strain>
    </source>
</reference>
<dbReference type="EMBL" id="JAPQKS010000002">
    <property type="protein sequence ID" value="KAJ5246961.1"/>
    <property type="molecule type" value="Genomic_DNA"/>
</dbReference>
<comment type="caution">
    <text evidence="2">The sequence shown here is derived from an EMBL/GenBank/DDBJ whole genome shotgun (WGS) entry which is preliminary data.</text>
</comment>
<accession>A0A9W9PHJ2</accession>
<feature type="region of interest" description="Disordered" evidence="1">
    <location>
        <begin position="1"/>
        <end position="132"/>
    </location>
</feature>
<proteinExistence type="predicted"/>
<dbReference type="GeneID" id="83198544"/>